<comment type="caution">
    <text evidence="2">The sequence shown here is derived from an EMBL/GenBank/DDBJ whole genome shotgun (WGS) entry which is preliminary data.</text>
</comment>
<proteinExistence type="predicted"/>
<dbReference type="EMBL" id="JYDW01000008">
    <property type="protein sequence ID" value="KRZ62598.1"/>
    <property type="molecule type" value="Genomic_DNA"/>
</dbReference>
<evidence type="ECO:0000313" key="3">
    <source>
        <dbReference type="Proteomes" id="UP000054721"/>
    </source>
</evidence>
<organism evidence="2 3">
    <name type="scientific">Trichinella nativa</name>
    <dbReference type="NCBI Taxonomy" id="6335"/>
    <lineage>
        <taxon>Eukaryota</taxon>
        <taxon>Metazoa</taxon>
        <taxon>Ecdysozoa</taxon>
        <taxon>Nematoda</taxon>
        <taxon>Enoplea</taxon>
        <taxon>Dorylaimia</taxon>
        <taxon>Trichinellida</taxon>
        <taxon>Trichinellidae</taxon>
        <taxon>Trichinella</taxon>
    </lineage>
</organism>
<evidence type="ECO:0000256" key="1">
    <source>
        <dbReference type="SAM" id="MobiDB-lite"/>
    </source>
</evidence>
<sequence length="111" mass="12737">MCTSQSVRLHTGKPMLSVVGTNMRLLLNKTLPRLNEQTRLRPITQTTDPPTHATRRQQHYDKKNYHCRNNLAFQPRTPQPVVYGYFHQLKAENARAVEKITPPLCKDGSGK</sequence>
<accession>A0A0V1LSW5</accession>
<reference evidence="2 3" key="1">
    <citation type="submission" date="2015-05" db="EMBL/GenBank/DDBJ databases">
        <title>Evolution of Trichinella species and genotypes.</title>
        <authorList>
            <person name="Korhonen P.K."/>
            <person name="Edoardo P."/>
            <person name="Giuseppe L.R."/>
            <person name="Gasser R.B."/>
        </authorList>
    </citation>
    <scope>NUCLEOTIDE SEQUENCE [LARGE SCALE GENOMIC DNA]</scope>
    <source>
        <strain evidence="2">ISS10</strain>
    </source>
</reference>
<protein>
    <submittedName>
        <fullName evidence="2">Uncharacterized protein</fullName>
    </submittedName>
</protein>
<name>A0A0V1LSW5_9BILA</name>
<dbReference type="AlphaFoldDB" id="A0A0V1LSW5"/>
<gene>
    <name evidence="2" type="ORF">T02_11081</name>
</gene>
<evidence type="ECO:0000313" key="2">
    <source>
        <dbReference type="EMBL" id="KRZ62598.1"/>
    </source>
</evidence>
<feature type="region of interest" description="Disordered" evidence="1">
    <location>
        <begin position="37"/>
        <end position="58"/>
    </location>
</feature>
<dbReference type="Proteomes" id="UP000054721">
    <property type="component" value="Unassembled WGS sequence"/>
</dbReference>
<keyword evidence="3" id="KW-1185">Reference proteome</keyword>